<dbReference type="Proteomes" id="UP000708298">
    <property type="component" value="Unassembled WGS sequence"/>
</dbReference>
<evidence type="ECO:0000259" key="1">
    <source>
        <dbReference type="Pfam" id="PF22772"/>
    </source>
</evidence>
<feature type="domain" description="WsaF C-terminal" evidence="1">
    <location>
        <begin position="514"/>
        <end position="651"/>
    </location>
</feature>
<dbReference type="Pfam" id="PF22772">
    <property type="entry name" value="WsaF_C"/>
    <property type="match status" value="1"/>
</dbReference>
<dbReference type="EMBL" id="JAESVB010000001">
    <property type="protein sequence ID" value="MCB8873610.1"/>
    <property type="molecule type" value="Genomic_DNA"/>
</dbReference>
<dbReference type="Gene3D" id="3.40.50.2000">
    <property type="entry name" value="Glycogen Phosphorylase B"/>
    <property type="match status" value="1"/>
</dbReference>
<proteinExistence type="predicted"/>
<evidence type="ECO:0000313" key="3">
    <source>
        <dbReference type="Proteomes" id="UP000708298"/>
    </source>
</evidence>
<gene>
    <name evidence="2" type="ORF">ASILVAE211_00340</name>
</gene>
<accession>A0A963YMR6</accession>
<reference evidence="2" key="2">
    <citation type="submission" date="2021-01" db="EMBL/GenBank/DDBJ databases">
        <authorList>
            <person name="Mieszkin S."/>
            <person name="Pouder E."/>
            <person name="Alain K."/>
        </authorList>
    </citation>
    <scope>NUCLEOTIDE SEQUENCE</scope>
    <source>
        <strain evidence="2">HW T2.11</strain>
    </source>
</reference>
<comment type="caution">
    <text evidence="2">The sequence shown here is derived from an EMBL/GenBank/DDBJ whole genome shotgun (WGS) entry which is preliminary data.</text>
</comment>
<reference evidence="2" key="1">
    <citation type="journal article" date="2021" name="Microorganisms">
        <title>Acidisoma silvae sp. nov. and Acidisomacellulosilytica sp. nov., Two Acidophilic Bacteria Isolated from Decaying Wood, Hydrolyzing Cellulose and Producing Poly-3-hydroxybutyrate.</title>
        <authorList>
            <person name="Mieszkin S."/>
            <person name="Pouder E."/>
            <person name="Uroz S."/>
            <person name="Simon-Colin C."/>
            <person name="Alain K."/>
        </authorList>
    </citation>
    <scope>NUCLEOTIDE SEQUENCE</scope>
    <source>
        <strain evidence="2">HW T2.11</strain>
    </source>
</reference>
<sequence length="725" mass="80961">MHNHFEKKVTQIAMIALGHILDAQHIEAVAQSMDLSRLRAQMIALGVCDAQVSDMDVAKLYFSKRCSALSPNAFFDESWYLATYPDVELAVEAQGLVSGFVHFIRHGLDSGRWPNPVLAAQGTASIQQDHETPVSILDDDTYLRINPAAAAFLAAFPCLTPLAHYNAYGRRLGYQIESRPPQQGLDDEMGVVRAAFDGEFYRRTYLVDVECDDPLAHYLNFGAALGYSPNKWFDERWYRAFYLDIQAACSEGWLPSGFFHYLYTGRSEGRLPRFNLTQALEARMPGVTSPTLLSKAEELENRLNPNHGVPQFDATAQGPATVWIVLPTLNPDIMFGGYRTVLWLVVALVKAKFKVKIVCVQDEPNLQYFLLREGSAAVRAAFSTVSVMRLTEIATSSYSAFDLFMAYSAWDLPLCARLAANTKHPLPFFLTQEYEPVFHDNGSHRALLEAIYRIPHYAIINSAMLCKYFMARGLGVFSNNDKNSVRSKYVVFEHRIMQLPRQSVAAMSSRSTRLLVIYARPEAHAARNVFEIAVLALRRLCKENFFGPEWRFEGVGALSKLPPVRLGEGHEIILREKQSETDYASMCGSMDIGLSLMYAPHPSVMPFEFATTGSLVVTNTYENRSASELVSICANIVPCELSIESVSEAIRTAAGRVSDFRGRVRNSLVPNAGGWEEIFNSKFVESTFGKALPTDTATHEEVSVIPKTRRPKPSLHGSAVREHCT</sequence>
<keyword evidence="3" id="KW-1185">Reference proteome</keyword>
<dbReference type="AlphaFoldDB" id="A0A963YMR6"/>
<protein>
    <recommendedName>
        <fullName evidence="1">WsaF C-terminal domain-containing protein</fullName>
    </recommendedName>
</protein>
<dbReference type="InterPro" id="IPR055050">
    <property type="entry name" value="WsaF_C"/>
</dbReference>
<name>A0A963YMR6_9PROT</name>
<dbReference type="RefSeq" id="WP_227319299.1">
    <property type="nucleotide sequence ID" value="NZ_JAESVB010000001.1"/>
</dbReference>
<evidence type="ECO:0000313" key="2">
    <source>
        <dbReference type="EMBL" id="MCB8873610.1"/>
    </source>
</evidence>
<dbReference type="Gene3D" id="3.40.50.11090">
    <property type="match status" value="1"/>
</dbReference>
<organism evidence="2 3">
    <name type="scientific">Acidisoma silvae</name>
    <dbReference type="NCBI Taxonomy" id="2802396"/>
    <lineage>
        <taxon>Bacteria</taxon>
        <taxon>Pseudomonadati</taxon>
        <taxon>Pseudomonadota</taxon>
        <taxon>Alphaproteobacteria</taxon>
        <taxon>Acetobacterales</taxon>
        <taxon>Acidocellaceae</taxon>
        <taxon>Acidisoma</taxon>
    </lineage>
</organism>